<feature type="non-terminal residue" evidence="7">
    <location>
        <position position="405"/>
    </location>
</feature>
<keyword evidence="2 6" id="KW-1003">Cell membrane</keyword>
<evidence type="ECO:0000256" key="4">
    <source>
        <dbReference type="ARBA" id="ARBA00022989"/>
    </source>
</evidence>
<organism evidence="7">
    <name type="scientific">Heliconius sapho</name>
    <dbReference type="NCBI Taxonomy" id="33433"/>
    <lineage>
        <taxon>Eukaryota</taxon>
        <taxon>Metazoa</taxon>
        <taxon>Ecdysozoa</taxon>
        <taxon>Arthropoda</taxon>
        <taxon>Hexapoda</taxon>
        <taxon>Insecta</taxon>
        <taxon>Pterygota</taxon>
        <taxon>Neoptera</taxon>
        <taxon>Endopterygota</taxon>
        <taxon>Lepidoptera</taxon>
        <taxon>Glossata</taxon>
        <taxon>Ditrysia</taxon>
        <taxon>Papilionoidea</taxon>
        <taxon>Nymphalidae</taxon>
        <taxon>Heliconiinae</taxon>
        <taxon>Heliconiini</taxon>
        <taxon>Heliconius</taxon>
    </lineage>
</organism>
<keyword evidence="6" id="KW-0807">Transducer</keyword>
<feature type="transmembrane region" description="Helical" evidence="6">
    <location>
        <begin position="192"/>
        <end position="213"/>
    </location>
</feature>
<accession>S5JST6</accession>
<evidence type="ECO:0000256" key="2">
    <source>
        <dbReference type="ARBA" id="ARBA00022475"/>
    </source>
</evidence>
<keyword evidence="3 6" id="KW-0812">Transmembrane</keyword>
<gene>
    <name evidence="7" type="primary">Gr53</name>
</gene>
<feature type="transmembrane region" description="Helical" evidence="6">
    <location>
        <begin position="305"/>
        <end position="331"/>
    </location>
</feature>
<sequence length="405" mass="47291">MNTVTAYIMEDLENVKLQLVLFMLRPLAVIESCFAKFRYRRVNGDVKIINRKMKIYGVVMVFAFTIPFVISFVNHLLLSNSMNILETMNLVEDTVTLAMIIQHVICMIIFQCYSMYNVRIIKKITYIDKILKISNENLFYKKSRIQVQIGITIVFIVYIFMYILDSCTFHGDESIIKTIVSVIVDFDRHFQIYAFCVYMYVIIKRLSLINEYLKQSINTQKKKKVNIILPPATPQIKNFRSPSAQTIEIQTLAVAYDIIGETTSLINKIFQINILNTLVFTFIYIIISIWISIYDMRSDATSETLSRVILICIFEILSVGIMSYICELIIFKRYATKNLINEIIMDYDLPKEVRLHAKAFLMLIEVWPLKTFTYDMITIDMKLMLKFISVSTTYLIIIIQVSNLL</sequence>
<dbReference type="AlphaFoldDB" id="S5JST6"/>
<feature type="transmembrane region" description="Helical" evidence="6">
    <location>
        <begin position="274"/>
        <end position="293"/>
    </location>
</feature>
<reference evidence="7" key="1">
    <citation type="journal article" date="2013" name="PLoS Genet.">
        <title>Female behaviour drives expression and evolution of gustatory receptors in butterflies.</title>
        <authorList>
            <person name="Briscoe A.D."/>
            <person name="Macias-Munoz A."/>
            <person name="Kozak K.M."/>
            <person name="Walters J.R."/>
            <person name="Yuan F."/>
            <person name="Jamie G.A."/>
            <person name="Martin S.H."/>
            <person name="Dasmahapatra K.K."/>
            <person name="Ferguson L.C."/>
            <person name="Mallet J."/>
            <person name="Jacquin-Joly E."/>
            <person name="Jiggins C.D."/>
        </authorList>
    </citation>
    <scope>NUCLEOTIDE SEQUENCE</scope>
</reference>
<dbReference type="GO" id="GO:0007165">
    <property type="term" value="P:signal transduction"/>
    <property type="evidence" value="ECO:0007669"/>
    <property type="project" value="UniProtKB-KW"/>
</dbReference>
<evidence type="ECO:0000313" key="7">
    <source>
        <dbReference type="EMBL" id="AGR03763.1"/>
    </source>
</evidence>
<dbReference type="InterPro" id="IPR013604">
    <property type="entry name" value="7TM_chemorcpt"/>
</dbReference>
<dbReference type="GO" id="GO:0050909">
    <property type="term" value="P:sensory perception of taste"/>
    <property type="evidence" value="ECO:0007669"/>
    <property type="project" value="InterPro"/>
</dbReference>
<keyword evidence="4 6" id="KW-1133">Transmembrane helix</keyword>
<feature type="transmembrane region" description="Helical" evidence="6">
    <location>
        <begin position="97"/>
        <end position="116"/>
    </location>
</feature>
<name>S5JST6_9NEOP</name>
<dbReference type="GO" id="GO:0005886">
    <property type="term" value="C:plasma membrane"/>
    <property type="evidence" value="ECO:0007669"/>
    <property type="project" value="UniProtKB-SubCell"/>
</dbReference>
<evidence type="ECO:0000256" key="1">
    <source>
        <dbReference type="ARBA" id="ARBA00004651"/>
    </source>
</evidence>
<dbReference type="EMBL" id="KC313978">
    <property type="protein sequence ID" value="AGR03763.1"/>
    <property type="molecule type" value="Genomic_DNA"/>
</dbReference>
<evidence type="ECO:0000256" key="5">
    <source>
        <dbReference type="ARBA" id="ARBA00023136"/>
    </source>
</evidence>
<comment type="subcellular location">
    <subcellularLocation>
        <location evidence="1 6">Cell membrane</location>
        <topology evidence="1 6">Multi-pass membrane protein</topology>
    </subcellularLocation>
</comment>
<dbReference type="Pfam" id="PF08395">
    <property type="entry name" value="7tm_7"/>
    <property type="match status" value="1"/>
</dbReference>
<proteinExistence type="inferred from homology"/>
<keyword evidence="6 7" id="KW-0675">Receptor</keyword>
<feature type="non-terminal residue" evidence="7">
    <location>
        <position position="1"/>
    </location>
</feature>
<comment type="similarity">
    <text evidence="6">Belongs to the insect chemoreceptor superfamily. Gustatory receptor (GR) family.</text>
</comment>
<evidence type="ECO:0000256" key="3">
    <source>
        <dbReference type="ARBA" id="ARBA00022692"/>
    </source>
</evidence>
<feature type="transmembrane region" description="Helical" evidence="6">
    <location>
        <begin position="145"/>
        <end position="164"/>
    </location>
</feature>
<protein>
    <recommendedName>
        <fullName evidence="6">Gustatory receptor</fullName>
    </recommendedName>
</protein>
<comment type="function">
    <text evidence="6">Gustatory receptor which mediates acceptance or avoidance behavior, depending on its substrates.</text>
</comment>
<evidence type="ECO:0000256" key="6">
    <source>
        <dbReference type="RuleBase" id="RU363108"/>
    </source>
</evidence>
<feature type="transmembrane region" description="Helical" evidence="6">
    <location>
        <begin position="55"/>
        <end position="77"/>
    </location>
</feature>
<feature type="transmembrane region" description="Helical" evidence="6">
    <location>
        <begin position="383"/>
        <end position="402"/>
    </location>
</feature>
<keyword evidence="5 6" id="KW-0472">Membrane</keyword>